<reference evidence="1 2" key="1">
    <citation type="journal article" date="2008" name="Nature">
        <title>The Trichoplax genome and the nature of placozoans.</title>
        <authorList>
            <person name="Srivastava M."/>
            <person name="Begovic E."/>
            <person name="Chapman J."/>
            <person name="Putnam N.H."/>
            <person name="Hellsten U."/>
            <person name="Kawashima T."/>
            <person name="Kuo A."/>
            <person name="Mitros T."/>
            <person name="Salamov A."/>
            <person name="Carpenter M.L."/>
            <person name="Signorovitch A.Y."/>
            <person name="Moreno M.A."/>
            <person name="Kamm K."/>
            <person name="Grimwood J."/>
            <person name="Schmutz J."/>
            <person name="Shapiro H."/>
            <person name="Grigoriev I.V."/>
            <person name="Buss L.W."/>
            <person name="Schierwater B."/>
            <person name="Dellaporta S.L."/>
            <person name="Rokhsar D.S."/>
        </authorList>
    </citation>
    <scope>NUCLEOTIDE SEQUENCE [LARGE SCALE GENOMIC DNA]</scope>
    <source>
        <strain evidence="1 2">Grell-BS-1999</strain>
    </source>
</reference>
<dbReference type="InParanoid" id="B3S8N1"/>
<dbReference type="KEGG" id="tad:TRIADDRAFT_60598"/>
<name>B3S8N1_TRIAD</name>
<dbReference type="GeneID" id="6757840"/>
<dbReference type="AlphaFoldDB" id="B3S8N1"/>
<protein>
    <submittedName>
        <fullName evidence="1">Expressed protein</fullName>
    </submittedName>
</protein>
<dbReference type="HOGENOM" id="CLU_1680197_0_0_1"/>
<dbReference type="Proteomes" id="UP000009022">
    <property type="component" value="Unassembled WGS sequence"/>
</dbReference>
<evidence type="ECO:0000313" key="2">
    <source>
        <dbReference type="Proteomes" id="UP000009022"/>
    </source>
</evidence>
<dbReference type="CTD" id="6757840"/>
<organism evidence="1 2">
    <name type="scientific">Trichoplax adhaerens</name>
    <name type="common">Trichoplax reptans</name>
    <dbReference type="NCBI Taxonomy" id="10228"/>
    <lineage>
        <taxon>Eukaryota</taxon>
        <taxon>Metazoa</taxon>
        <taxon>Placozoa</taxon>
        <taxon>Uniplacotomia</taxon>
        <taxon>Trichoplacea</taxon>
        <taxon>Trichoplacidae</taxon>
        <taxon>Trichoplax</taxon>
    </lineage>
</organism>
<keyword evidence="2" id="KW-1185">Reference proteome</keyword>
<dbReference type="RefSeq" id="XP_002116628.1">
    <property type="nucleotide sequence ID" value="XM_002116592.1"/>
</dbReference>
<gene>
    <name evidence="1" type="ORF">TRIADDRAFT_60598</name>
</gene>
<evidence type="ECO:0000313" key="1">
    <source>
        <dbReference type="EMBL" id="EDV20984.1"/>
    </source>
</evidence>
<accession>B3S8N1</accession>
<dbReference type="EMBL" id="DS985256">
    <property type="protein sequence ID" value="EDV20984.1"/>
    <property type="molecule type" value="Genomic_DNA"/>
</dbReference>
<proteinExistence type="predicted"/>
<sequence>MANYESKIVPLTLTANDEPAIVQLTVQEFEDTLREIGNGYQYYYIGIAEFHDDLKTSLKTRGIGDGHHCDEKMGKKPRVIYGTGKLTKERGCQLELKSIEEHRKNKYCLNEKSSSETTATHVVCYIRVYNSQSSKPIETDRSYNFQPEKYPSYCERL</sequence>